<name>A0A6V8PKI9_9ACTN</name>
<dbReference type="Proteomes" id="UP000568877">
    <property type="component" value="Unassembled WGS sequence"/>
</dbReference>
<protein>
    <submittedName>
        <fullName evidence="1">Uncharacterized protein</fullName>
    </submittedName>
</protein>
<evidence type="ECO:0000313" key="1">
    <source>
        <dbReference type="EMBL" id="GFP32788.1"/>
    </source>
</evidence>
<gene>
    <name evidence="1" type="ORF">HKBW3S42_01096</name>
</gene>
<dbReference type="AlphaFoldDB" id="A0A6V8PKI9"/>
<reference evidence="1 2" key="1">
    <citation type="journal article" date="2020" name="Front. Microbiol.">
        <title>Single-cell genomics of novel Actinobacteria with the Wood-Ljungdahl pathway discovered in a serpentinizing system.</title>
        <authorList>
            <person name="Merino N."/>
            <person name="Kawai M."/>
            <person name="Boyd E.S."/>
            <person name="Colman D.R."/>
            <person name="McGlynn S.E."/>
            <person name="Nealson K.H."/>
            <person name="Kurokawa K."/>
            <person name="Hongoh Y."/>
        </authorList>
    </citation>
    <scope>NUCLEOTIDE SEQUENCE [LARGE SCALE GENOMIC DNA]</scope>
    <source>
        <strain evidence="1 2">S42</strain>
    </source>
</reference>
<sequence>METKRDVEIIEEIKHLERELYLKRSKLASEKAMKYGVTLPSLVGSGLDFTEWKKVLSELIKLIGMHSVGGDSVEDVKKERGR</sequence>
<accession>A0A6V8PKI9</accession>
<dbReference type="EMBL" id="BLSA01000154">
    <property type="protein sequence ID" value="GFP32788.1"/>
    <property type="molecule type" value="Genomic_DNA"/>
</dbReference>
<organism evidence="1 2">
    <name type="scientific">Candidatus Hakubella thermalkaliphila</name>
    <dbReference type="NCBI Taxonomy" id="2754717"/>
    <lineage>
        <taxon>Bacteria</taxon>
        <taxon>Bacillati</taxon>
        <taxon>Actinomycetota</taxon>
        <taxon>Actinomycetota incertae sedis</taxon>
        <taxon>Candidatus Hakubellales</taxon>
        <taxon>Candidatus Hakubellaceae</taxon>
        <taxon>Candidatus Hakubella</taxon>
    </lineage>
</organism>
<evidence type="ECO:0000313" key="2">
    <source>
        <dbReference type="Proteomes" id="UP000568877"/>
    </source>
</evidence>
<comment type="caution">
    <text evidence="1">The sequence shown here is derived from an EMBL/GenBank/DDBJ whole genome shotgun (WGS) entry which is preliminary data.</text>
</comment>
<proteinExistence type="predicted"/>